<gene>
    <name evidence="1" type="ORF">PAXRUDRAFT_115601</name>
</gene>
<dbReference type="AlphaFoldDB" id="A0A0D0DKJ9"/>
<dbReference type="InParanoid" id="A0A0D0DKJ9"/>
<evidence type="ECO:0000313" key="2">
    <source>
        <dbReference type="Proteomes" id="UP000054538"/>
    </source>
</evidence>
<dbReference type="HOGENOM" id="CLU_161759_1_1_1"/>
<reference evidence="2" key="2">
    <citation type="submission" date="2015-01" db="EMBL/GenBank/DDBJ databases">
        <title>Evolutionary Origins and Diversification of the Mycorrhizal Mutualists.</title>
        <authorList>
            <consortium name="DOE Joint Genome Institute"/>
            <consortium name="Mycorrhizal Genomics Consortium"/>
            <person name="Kohler A."/>
            <person name="Kuo A."/>
            <person name="Nagy L.G."/>
            <person name="Floudas D."/>
            <person name="Copeland A."/>
            <person name="Barry K.W."/>
            <person name="Cichocki N."/>
            <person name="Veneault-Fourrey C."/>
            <person name="LaButti K."/>
            <person name="Lindquist E.A."/>
            <person name="Lipzen A."/>
            <person name="Lundell T."/>
            <person name="Morin E."/>
            <person name="Murat C."/>
            <person name="Riley R."/>
            <person name="Ohm R."/>
            <person name="Sun H."/>
            <person name="Tunlid A."/>
            <person name="Henrissat B."/>
            <person name="Grigoriev I.V."/>
            <person name="Hibbett D.S."/>
            <person name="Martin F."/>
        </authorList>
    </citation>
    <scope>NUCLEOTIDE SEQUENCE [LARGE SCALE GENOMIC DNA]</scope>
    <source>
        <strain evidence="2">Ve08.2h10</strain>
    </source>
</reference>
<evidence type="ECO:0000313" key="1">
    <source>
        <dbReference type="EMBL" id="KIK98992.1"/>
    </source>
</evidence>
<keyword evidence="2" id="KW-1185">Reference proteome</keyword>
<accession>A0A0D0DKJ9</accession>
<sequence length="59" mass="6828">YHRADCSGQPLLCTSCCQLAHQLHPFHRVGWWSRYHFASSSMRAAGLMFYLGHGREKHP</sequence>
<reference evidence="1 2" key="1">
    <citation type="submission" date="2014-04" db="EMBL/GenBank/DDBJ databases">
        <authorList>
            <consortium name="DOE Joint Genome Institute"/>
            <person name="Kuo A."/>
            <person name="Kohler A."/>
            <person name="Jargeat P."/>
            <person name="Nagy L.G."/>
            <person name="Floudas D."/>
            <person name="Copeland A."/>
            <person name="Barry K.W."/>
            <person name="Cichocki N."/>
            <person name="Veneault-Fourrey C."/>
            <person name="LaButti K."/>
            <person name="Lindquist E.A."/>
            <person name="Lipzen A."/>
            <person name="Lundell T."/>
            <person name="Morin E."/>
            <person name="Murat C."/>
            <person name="Sun H."/>
            <person name="Tunlid A."/>
            <person name="Henrissat B."/>
            <person name="Grigoriev I.V."/>
            <person name="Hibbett D.S."/>
            <person name="Martin F."/>
            <person name="Nordberg H.P."/>
            <person name="Cantor M.N."/>
            <person name="Hua S.X."/>
        </authorList>
    </citation>
    <scope>NUCLEOTIDE SEQUENCE [LARGE SCALE GENOMIC DNA]</scope>
    <source>
        <strain evidence="1 2">Ve08.2h10</strain>
    </source>
</reference>
<dbReference type="Proteomes" id="UP000054538">
    <property type="component" value="Unassembled WGS sequence"/>
</dbReference>
<protein>
    <submittedName>
        <fullName evidence="1">Uncharacterized protein</fullName>
    </submittedName>
</protein>
<feature type="non-terminal residue" evidence="1">
    <location>
        <position position="1"/>
    </location>
</feature>
<proteinExistence type="predicted"/>
<feature type="non-terminal residue" evidence="1">
    <location>
        <position position="59"/>
    </location>
</feature>
<name>A0A0D0DKJ9_9AGAM</name>
<organism evidence="1 2">
    <name type="scientific">Paxillus rubicundulus Ve08.2h10</name>
    <dbReference type="NCBI Taxonomy" id="930991"/>
    <lineage>
        <taxon>Eukaryota</taxon>
        <taxon>Fungi</taxon>
        <taxon>Dikarya</taxon>
        <taxon>Basidiomycota</taxon>
        <taxon>Agaricomycotina</taxon>
        <taxon>Agaricomycetes</taxon>
        <taxon>Agaricomycetidae</taxon>
        <taxon>Boletales</taxon>
        <taxon>Paxilineae</taxon>
        <taxon>Paxillaceae</taxon>
        <taxon>Paxillus</taxon>
    </lineage>
</organism>
<dbReference type="EMBL" id="KN824874">
    <property type="protein sequence ID" value="KIK98992.1"/>
    <property type="molecule type" value="Genomic_DNA"/>
</dbReference>